<sequence>MKKLTANLLMLVALLAPFAAGAADLKIGFVNGTRLVEESPQAQAAAERIKKEFDPRQQEILEAQQQLRQREEQFLKDSAFMSADEKQKKERQIVSAQRELRLRETELREDFTIRRNQEMAKVWEVLRDSIQSYGKDHNFDLILFEGVSYASPEVDVTDKILERLK</sequence>
<keyword evidence="5" id="KW-1185">Reference proteome</keyword>
<dbReference type="STRING" id="1748243.Tel_08070"/>
<evidence type="ECO:0000313" key="5">
    <source>
        <dbReference type="Proteomes" id="UP000055136"/>
    </source>
</evidence>
<dbReference type="KEGG" id="tee:Tel_08070"/>
<dbReference type="GO" id="GO:0005829">
    <property type="term" value="C:cytosol"/>
    <property type="evidence" value="ECO:0007669"/>
    <property type="project" value="TreeGrafter"/>
</dbReference>
<name>A0A0S2TDF0_9GAMM</name>
<evidence type="ECO:0000256" key="2">
    <source>
        <dbReference type="PIRNR" id="PIRNR002094"/>
    </source>
</evidence>
<dbReference type="Pfam" id="PF03938">
    <property type="entry name" value="OmpH"/>
    <property type="match status" value="1"/>
</dbReference>
<keyword evidence="1 3" id="KW-0732">Signal</keyword>
<dbReference type="InterPro" id="IPR005632">
    <property type="entry name" value="Chaperone_Skp"/>
</dbReference>
<dbReference type="PIRSF" id="PIRSF002094">
    <property type="entry name" value="OMP26_Skp"/>
    <property type="match status" value="1"/>
</dbReference>
<comment type="similarity">
    <text evidence="2">Belongs to the skp family.</text>
</comment>
<proteinExistence type="inferred from homology"/>
<dbReference type="SMART" id="SM00935">
    <property type="entry name" value="OmpH"/>
    <property type="match status" value="1"/>
</dbReference>
<evidence type="ECO:0000313" key="4">
    <source>
        <dbReference type="EMBL" id="ALP53117.1"/>
    </source>
</evidence>
<dbReference type="PANTHER" id="PTHR35089">
    <property type="entry name" value="CHAPERONE PROTEIN SKP"/>
    <property type="match status" value="1"/>
</dbReference>
<evidence type="ECO:0008006" key="6">
    <source>
        <dbReference type="Google" id="ProtNLM"/>
    </source>
</evidence>
<evidence type="ECO:0000256" key="1">
    <source>
        <dbReference type="ARBA" id="ARBA00022729"/>
    </source>
</evidence>
<reference evidence="4" key="1">
    <citation type="submission" date="2015-10" db="EMBL/GenBank/DDBJ databases">
        <title>Description of Candidatus Tenderia electrophaga gen. nov, sp. nov., an Uncultivated Electroautotroph from a Biocathode Enrichment.</title>
        <authorList>
            <person name="Eddie B.J."/>
            <person name="Malanoski A.P."/>
            <person name="Wang Z."/>
            <person name="Hall R.J."/>
            <person name="Oh S.D."/>
            <person name="Heiner C."/>
            <person name="Lin B."/>
            <person name="Strycharz-Glaven S.M."/>
        </authorList>
    </citation>
    <scope>NUCLEOTIDE SEQUENCE [LARGE SCALE GENOMIC DNA]</scope>
    <source>
        <strain evidence="4">NRL1</strain>
    </source>
</reference>
<feature type="chain" id="PRO_5006604951" description="Molecular chaperone Skp" evidence="3">
    <location>
        <begin position="23"/>
        <end position="165"/>
    </location>
</feature>
<feature type="signal peptide" evidence="3">
    <location>
        <begin position="1"/>
        <end position="22"/>
    </location>
</feature>
<dbReference type="AlphaFoldDB" id="A0A0S2TDF0"/>
<evidence type="ECO:0000256" key="3">
    <source>
        <dbReference type="SAM" id="SignalP"/>
    </source>
</evidence>
<accession>A0A0S2TDF0</accession>
<dbReference type="EMBL" id="CP013099">
    <property type="protein sequence ID" value="ALP53117.1"/>
    <property type="molecule type" value="Genomic_DNA"/>
</dbReference>
<dbReference type="InterPro" id="IPR024930">
    <property type="entry name" value="Skp_dom_sf"/>
</dbReference>
<dbReference type="PANTHER" id="PTHR35089:SF1">
    <property type="entry name" value="CHAPERONE PROTEIN SKP"/>
    <property type="match status" value="1"/>
</dbReference>
<dbReference type="Proteomes" id="UP000055136">
    <property type="component" value="Chromosome"/>
</dbReference>
<organism evidence="4 5">
    <name type="scientific">Candidatus Tenderia electrophaga</name>
    <dbReference type="NCBI Taxonomy" id="1748243"/>
    <lineage>
        <taxon>Bacteria</taxon>
        <taxon>Pseudomonadati</taxon>
        <taxon>Pseudomonadota</taxon>
        <taxon>Gammaproteobacteria</taxon>
        <taxon>Candidatus Tenderiales</taxon>
        <taxon>Candidatus Tenderiaceae</taxon>
        <taxon>Candidatus Tenderia</taxon>
    </lineage>
</organism>
<dbReference type="SUPFAM" id="SSF111384">
    <property type="entry name" value="OmpH-like"/>
    <property type="match status" value="1"/>
</dbReference>
<dbReference type="Gene3D" id="3.30.910.20">
    <property type="entry name" value="Skp domain"/>
    <property type="match status" value="1"/>
</dbReference>
<dbReference type="GO" id="GO:0050821">
    <property type="term" value="P:protein stabilization"/>
    <property type="evidence" value="ECO:0007669"/>
    <property type="project" value="TreeGrafter"/>
</dbReference>
<protein>
    <recommendedName>
        <fullName evidence="6">Molecular chaperone Skp</fullName>
    </recommendedName>
</protein>
<dbReference type="GO" id="GO:0051082">
    <property type="term" value="F:unfolded protein binding"/>
    <property type="evidence" value="ECO:0007669"/>
    <property type="project" value="InterPro"/>
</dbReference>
<gene>
    <name evidence="4" type="ORF">Tel_08070</name>
</gene>